<reference evidence="3 5" key="2">
    <citation type="submission" date="2019-07" db="EMBL/GenBank/DDBJ databases">
        <title>Whole genome shotgun sequence of Kocuria flava NBRC 107626.</title>
        <authorList>
            <person name="Hosoyama A."/>
            <person name="Uohara A."/>
            <person name="Ohji S."/>
            <person name="Ichikawa N."/>
        </authorList>
    </citation>
    <scope>NUCLEOTIDE SEQUENCE [LARGE SCALE GENOMIC DNA]</scope>
    <source>
        <strain evidence="3 5">NBRC 107626</strain>
    </source>
</reference>
<dbReference type="Proteomes" id="UP000057181">
    <property type="component" value="Chromosome"/>
</dbReference>
<evidence type="ECO:0000313" key="4">
    <source>
        <dbReference type="Proteomes" id="UP000057181"/>
    </source>
</evidence>
<protein>
    <recommendedName>
        <fullName evidence="1">DUF4178 domain-containing protein</fullName>
    </recommendedName>
</protein>
<dbReference type="EMBL" id="BJZR01000032">
    <property type="protein sequence ID" value="GEO92126.1"/>
    <property type="molecule type" value="Genomic_DNA"/>
</dbReference>
<sequence length="163" mass="17710">MPGHDHAVPGRGPSLATIAPGDLVTVRGETRVHEGEILLREGGDSWQELHLAGTPERYLGVVWDPEPELTLWTAADLPGVVPGARDIDLGGRRYRRREQGSAGFRATGIPGLPAHGICEYVDYAAADGALLSFERFPGGGWEASTGERLHPSEVRVERGERRW</sequence>
<feature type="domain" description="DUF4178" evidence="1">
    <location>
        <begin position="20"/>
        <end position="151"/>
    </location>
</feature>
<evidence type="ECO:0000313" key="5">
    <source>
        <dbReference type="Proteomes" id="UP000321155"/>
    </source>
</evidence>
<dbReference type="OrthoDB" id="3775810at2"/>
<keyword evidence="5" id="KW-1185">Reference proteome</keyword>
<name>A0A0U3H8R6_9MICC</name>
<dbReference type="RefSeq" id="WP_058858012.1">
    <property type="nucleotide sequence ID" value="NZ_BJZR01000032.1"/>
</dbReference>
<dbReference type="AlphaFoldDB" id="A0A0U3H8R6"/>
<evidence type="ECO:0000313" key="2">
    <source>
        <dbReference type="EMBL" id="ALU39301.1"/>
    </source>
</evidence>
<dbReference type="STRING" id="446860.AS188_05525"/>
<dbReference type="Pfam" id="PF13785">
    <property type="entry name" value="DUF4178"/>
    <property type="match status" value="1"/>
</dbReference>
<reference evidence="2 4" key="1">
    <citation type="submission" date="2015-11" db="EMBL/GenBank/DDBJ databases">
        <title>Complete Genome Sequence of Kocuria flava strain HO-9041.</title>
        <authorList>
            <person name="Zhou M."/>
            <person name="Dai J."/>
        </authorList>
    </citation>
    <scope>NUCLEOTIDE SEQUENCE [LARGE SCALE GENOMIC DNA]</scope>
    <source>
        <strain evidence="2 4">HO-9041</strain>
    </source>
</reference>
<dbReference type="Proteomes" id="UP000321155">
    <property type="component" value="Unassembled WGS sequence"/>
</dbReference>
<dbReference type="KEGG" id="kfv:AS188_05525"/>
<organism evidence="2 4">
    <name type="scientific">Kocuria flava</name>
    <dbReference type="NCBI Taxonomy" id="446860"/>
    <lineage>
        <taxon>Bacteria</taxon>
        <taxon>Bacillati</taxon>
        <taxon>Actinomycetota</taxon>
        <taxon>Actinomycetes</taxon>
        <taxon>Micrococcales</taxon>
        <taxon>Micrococcaceae</taxon>
        <taxon>Kocuria</taxon>
    </lineage>
</organism>
<evidence type="ECO:0000259" key="1">
    <source>
        <dbReference type="Pfam" id="PF13785"/>
    </source>
</evidence>
<dbReference type="EMBL" id="CP013254">
    <property type="protein sequence ID" value="ALU39301.1"/>
    <property type="molecule type" value="Genomic_DNA"/>
</dbReference>
<evidence type="ECO:0000313" key="3">
    <source>
        <dbReference type="EMBL" id="GEO92126.1"/>
    </source>
</evidence>
<proteinExistence type="predicted"/>
<dbReference type="InterPro" id="IPR025235">
    <property type="entry name" value="DUF4178"/>
</dbReference>
<gene>
    <name evidence="2" type="ORF">AS188_05525</name>
    <name evidence="3" type="ORF">KFL01_14320</name>
</gene>
<accession>A0A0U3H8R6</accession>